<dbReference type="PANTHER" id="PTHR20842">
    <property type="entry name" value="PROTEASE S51 ALPHA-ASPARTYL DIPEPTIDASE"/>
    <property type="match status" value="1"/>
</dbReference>
<comment type="caution">
    <text evidence="5">The sequence shown here is derived from an EMBL/GenBank/DDBJ whole genome shotgun (WGS) entry which is preliminary data.</text>
</comment>
<reference evidence="5" key="1">
    <citation type="submission" date="2022-08" db="EMBL/GenBank/DDBJ databases">
        <title>Genome analysis of Corynebacteriales strain.</title>
        <authorList>
            <person name="Lee S.D."/>
        </authorList>
    </citation>
    <scope>NUCLEOTIDE SEQUENCE</scope>
    <source>
        <strain evidence="5">D3-21</strain>
    </source>
</reference>
<dbReference type="EMBL" id="JANRHA010000007">
    <property type="protein sequence ID" value="MDG3015211.1"/>
    <property type="molecule type" value="Genomic_DNA"/>
</dbReference>
<proteinExistence type="inferred from homology"/>
<protein>
    <submittedName>
        <fullName evidence="5">Type 1 glutamine amidotransferase-like domain-containing protein</fullName>
    </submittedName>
</protein>
<keyword evidence="4" id="KW-0720">Serine protease</keyword>
<evidence type="ECO:0000313" key="6">
    <source>
        <dbReference type="Proteomes" id="UP001152755"/>
    </source>
</evidence>
<sequence>MRLFLSSLRLGNHPERLRALVRPGAGVAVVGNALDAWPERARQNAVTSEFPALRAIGLEPVELDLRDFIGAPDRLRGALEHRELIWVRGGNTFVLRVQLARSGADAVIAESLARDALAYGGYSAGACVAGPSLAGLESVDDPAEVAAVSPGSPVRWDGLGLIEHRVVPHFGTPGYPEEDAIRRIAADYAAAGIAHHRLGDGHALVVDGAHAELR</sequence>
<keyword evidence="3" id="KW-0378">Hydrolase</keyword>
<evidence type="ECO:0000256" key="4">
    <source>
        <dbReference type="ARBA" id="ARBA00022825"/>
    </source>
</evidence>
<dbReference type="InterPro" id="IPR005320">
    <property type="entry name" value="Peptidase_S51"/>
</dbReference>
<accession>A0A9X4M686</accession>
<evidence type="ECO:0000256" key="3">
    <source>
        <dbReference type="ARBA" id="ARBA00022801"/>
    </source>
</evidence>
<comment type="similarity">
    <text evidence="1">Belongs to the peptidase S51 family.</text>
</comment>
<dbReference type="AlphaFoldDB" id="A0A9X4M686"/>
<name>A0A9X4M686_9ACTN</name>
<dbReference type="RefSeq" id="WP_277835678.1">
    <property type="nucleotide sequence ID" value="NZ_JAAIVF010000008.1"/>
</dbReference>
<keyword evidence="2" id="KW-0645">Protease</keyword>
<evidence type="ECO:0000313" key="5">
    <source>
        <dbReference type="EMBL" id="MDG3015211.1"/>
    </source>
</evidence>
<dbReference type="GO" id="GO:0008236">
    <property type="term" value="F:serine-type peptidase activity"/>
    <property type="evidence" value="ECO:0007669"/>
    <property type="project" value="UniProtKB-KW"/>
</dbReference>
<gene>
    <name evidence="5" type="ORF">NVS88_11680</name>
</gene>
<organism evidence="5 6">
    <name type="scientific">Speluncibacter jeojiensis</name>
    <dbReference type="NCBI Taxonomy" id="2710754"/>
    <lineage>
        <taxon>Bacteria</taxon>
        <taxon>Bacillati</taxon>
        <taxon>Actinomycetota</taxon>
        <taxon>Actinomycetes</taxon>
        <taxon>Mycobacteriales</taxon>
        <taxon>Speluncibacteraceae</taxon>
        <taxon>Speluncibacter</taxon>
    </lineage>
</organism>
<keyword evidence="5" id="KW-0315">Glutamine amidotransferase</keyword>
<dbReference type="InterPro" id="IPR029062">
    <property type="entry name" value="Class_I_gatase-like"/>
</dbReference>
<dbReference type="PANTHER" id="PTHR20842:SF0">
    <property type="entry name" value="ALPHA-ASPARTYL DIPEPTIDASE"/>
    <property type="match status" value="1"/>
</dbReference>
<dbReference type="Gene3D" id="3.40.50.880">
    <property type="match status" value="1"/>
</dbReference>
<dbReference type="Proteomes" id="UP001152755">
    <property type="component" value="Unassembled WGS sequence"/>
</dbReference>
<evidence type="ECO:0000256" key="2">
    <source>
        <dbReference type="ARBA" id="ARBA00022670"/>
    </source>
</evidence>
<evidence type="ECO:0000256" key="1">
    <source>
        <dbReference type="ARBA" id="ARBA00006534"/>
    </source>
</evidence>
<dbReference type="Pfam" id="PF03575">
    <property type="entry name" value="Peptidase_S51"/>
    <property type="match status" value="1"/>
</dbReference>
<dbReference type="GO" id="GO:0006508">
    <property type="term" value="P:proteolysis"/>
    <property type="evidence" value="ECO:0007669"/>
    <property type="project" value="UniProtKB-KW"/>
</dbReference>
<dbReference type="SUPFAM" id="SSF52317">
    <property type="entry name" value="Class I glutamine amidotransferase-like"/>
    <property type="match status" value="1"/>
</dbReference>
<keyword evidence="6" id="KW-1185">Reference proteome</keyword>